<gene>
    <name evidence="2" type="ORF">KSMBR1_2866</name>
</gene>
<proteinExistence type="predicted"/>
<organism evidence="2 3">
    <name type="scientific">Kuenenia stuttgartiensis</name>
    <dbReference type="NCBI Taxonomy" id="174633"/>
    <lineage>
        <taxon>Bacteria</taxon>
        <taxon>Pseudomonadati</taxon>
        <taxon>Planctomycetota</taxon>
        <taxon>Candidatus Brocadiia</taxon>
        <taxon>Candidatus Brocadiales</taxon>
        <taxon>Candidatus Brocadiaceae</taxon>
        <taxon>Candidatus Kuenenia</taxon>
    </lineage>
</organism>
<keyword evidence="1" id="KW-1133">Transmembrane helix</keyword>
<dbReference type="EMBL" id="LT934425">
    <property type="protein sequence ID" value="SOH05347.1"/>
    <property type="molecule type" value="Genomic_DNA"/>
</dbReference>
<name>A0A2C9CKN3_KUEST</name>
<accession>A0A2C9CKN3</accession>
<dbReference type="Proteomes" id="UP000221734">
    <property type="component" value="Chromosome Kuenenia_stuttgartiensis_MBR1"/>
</dbReference>
<dbReference type="AlphaFoldDB" id="A0A2C9CKN3"/>
<keyword evidence="3" id="KW-1185">Reference proteome</keyword>
<keyword evidence="1" id="KW-0472">Membrane</keyword>
<keyword evidence="1" id="KW-0812">Transmembrane</keyword>
<feature type="transmembrane region" description="Helical" evidence="1">
    <location>
        <begin position="6"/>
        <end position="25"/>
    </location>
</feature>
<dbReference type="KEGG" id="kst:KSMBR1_2866"/>
<protein>
    <submittedName>
        <fullName evidence="2">Uncharacterized protein</fullName>
    </submittedName>
</protein>
<dbReference type="RefSeq" id="WP_099325939.1">
    <property type="nucleotide sequence ID" value="NZ_LT934425.1"/>
</dbReference>
<evidence type="ECO:0000313" key="3">
    <source>
        <dbReference type="Proteomes" id="UP000221734"/>
    </source>
</evidence>
<sequence>MELKDILTLLVAAYAALLSTYVAVVQRQDKAPRVKVRTSYGFLTAGPQISDTHILMEAANIGEKPVTLSSVGLLLPDGSQFINSSNNSTHRLPCELTHGKNLTMWFDVKPLAVQLKQRGYSSVIKLSGRFSD</sequence>
<reference evidence="3" key="1">
    <citation type="submission" date="2017-10" db="EMBL/GenBank/DDBJ databases">
        <authorList>
            <person name="Frank J."/>
        </authorList>
    </citation>
    <scope>NUCLEOTIDE SEQUENCE [LARGE SCALE GENOMIC DNA]</scope>
</reference>
<evidence type="ECO:0000313" key="2">
    <source>
        <dbReference type="EMBL" id="SOH05347.1"/>
    </source>
</evidence>
<evidence type="ECO:0000256" key="1">
    <source>
        <dbReference type="SAM" id="Phobius"/>
    </source>
</evidence>